<sequence>MAGAWSPGGKMNFYGDYTERFKRWFARTGTDASLDLSLDLHAGEADPMNLAEWIHDLRTRWRVLEIKHPFNFDYPDVSNRSIGQWSQLSSLTFPFKNFRNSSRLPPAHYKIYPLLSQMPVLRSLDLDLTHLDAGEELAFLSPVAVQRQRSNRVDIGVPCLTRLSLFSDDYIPQRWWHDASRVKLPALLVLSLQYTSGLLCFLGALESPVLEELNIAVLSSDSYEEYREVQIVVGFLDRVGQLRRLPFKGSDDRVVDSVFKVIPREGAGYVVTV</sequence>
<protein>
    <submittedName>
        <fullName evidence="1">Uncharacterized protein</fullName>
    </submittedName>
</protein>
<dbReference type="AlphaFoldDB" id="A8NW19"/>
<dbReference type="RefSeq" id="XP_001836805.1">
    <property type="nucleotide sequence ID" value="XM_001836753.1"/>
</dbReference>
<proteinExistence type="predicted"/>
<accession>A8NW19</accession>
<dbReference type="KEGG" id="cci:CC1G_04118"/>
<reference evidence="1 2" key="1">
    <citation type="journal article" date="2010" name="Proc. Natl. Acad. Sci. U.S.A.">
        <title>Insights into evolution of multicellular fungi from the assembled chromosomes of the mushroom Coprinopsis cinerea (Coprinus cinereus).</title>
        <authorList>
            <person name="Stajich J.E."/>
            <person name="Wilke S.K."/>
            <person name="Ahren D."/>
            <person name="Au C.H."/>
            <person name="Birren B.W."/>
            <person name="Borodovsky M."/>
            <person name="Burns C."/>
            <person name="Canback B."/>
            <person name="Casselton L.A."/>
            <person name="Cheng C.K."/>
            <person name="Deng J."/>
            <person name="Dietrich F.S."/>
            <person name="Fargo D.C."/>
            <person name="Farman M.L."/>
            <person name="Gathman A.C."/>
            <person name="Goldberg J."/>
            <person name="Guigo R."/>
            <person name="Hoegger P.J."/>
            <person name="Hooker J.B."/>
            <person name="Huggins A."/>
            <person name="James T.Y."/>
            <person name="Kamada T."/>
            <person name="Kilaru S."/>
            <person name="Kodira C."/>
            <person name="Kues U."/>
            <person name="Kupfer D."/>
            <person name="Kwan H.S."/>
            <person name="Lomsadze A."/>
            <person name="Li W."/>
            <person name="Lilly W.W."/>
            <person name="Ma L.J."/>
            <person name="Mackey A.J."/>
            <person name="Manning G."/>
            <person name="Martin F."/>
            <person name="Muraguchi H."/>
            <person name="Natvig D.O."/>
            <person name="Palmerini H."/>
            <person name="Ramesh M.A."/>
            <person name="Rehmeyer C.J."/>
            <person name="Roe B.A."/>
            <person name="Shenoy N."/>
            <person name="Stanke M."/>
            <person name="Ter-Hovhannisyan V."/>
            <person name="Tunlid A."/>
            <person name="Velagapudi R."/>
            <person name="Vision T.J."/>
            <person name="Zeng Q."/>
            <person name="Zolan M.E."/>
            <person name="Pukkila P.J."/>
        </authorList>
    </citation>
    <scope>NUCLEOTIDE SEQUENCE [LARGE SCALE GENOMIC DNA]</scope>
    <source>
        <strain evidence="2">Okayama-7 / 130 / ATCC MYA-4618 / FGSC 9003</strain>
    </source>
</reference>
<evidence type="ECO:0000313" key="1">
    <source>
        <dbReference type="EMBL" id="EAU85022.1"/>
    </source>
</evidence>
<dbReference type="Proteomes" id="UP000001861">
    <property type="component" value="Unassembled WGS sequence"/>
</dbReference>
<evidence type="ECO:0000313" key="2">
    <source>
        <dbReference type="Proteomes" id="UP000001861"/>
    </source>
</evidence>
<dbReference type="GeneID" id="6013357"/>
<gene>
    <name evidence="1" type="ORF">CC1G_04118</name>
</gene>
<organism evidence="1 2">
    <name type="scientific">Coprinopsis cinerea (strain Okayama-7 / 130 / ATCC MYA-4618 / FGSC 9003)</name>
    <name type="common">Inky cap fungus</name>
    <name type="synonym">Hormographiella aspergillata</name>
    <dbReference type="NCBI Taxonomy" id="240176"/>
    <lineage>
        <taxon>Eukaryota</taxon>
        <taxon>Fungi</taxon>
        <taxon>Dikarya</taxon>
        <taxon>Basidiomycota</taxon>
        <taxon>Agaricomycotina</taxon>
        <taxon>Agaricomycetes</taxon>
        <taxon>Agaricomycetidae</taxon>
        <taxon>Agaricales</taxon>
        <taxon>Agaricineae</taxon>
        <taxon>Psathyrellaceae</taxon>
        <taxon>Coprinopsis</taxon>
    </lineage>
</organism>
<comment type="caution">
    <text evidence="1">The sequence shown here is derived from an EMBL/GenBank/DDBJ whole genome shotgun (WGS) entry which is preliminary data.</text>
</comment>
<keyword evidence="2" id="KW-1185">Reference proteome</keyword>
<name>A8NW19_COPC7</name>
<dbReference type="VEuPathDB" id="FungiDB:CC1G_04118"/>
<dbReference type="InParanoid" id="A8NW19"/>
<dbReference type="EMBL" id="AACS02000004">
    <property type="protein sequence ID" value="EAU85022.1"/>
    <property type="molecule type" value="Genomic_DNA"/>
</dbReference>